<dbReference type="PANTHER" id="PTHR22839:SF0">
    <property type="entry name" value="THO COMPLEX SUBUNIT 3"/>
    <property type="match status" value="1"/>
</dbReference>
<dbReference type="InterPro" id="IPR001680">
    <property type="entry name" value="WD40_rpt"/>
</dbReference>
<name>A0A9P6QE68_9FUNG</name>
<dbReference type="FunFam" id="2.130.10.10:FF:000390">
    <property type="entry name" value="THO complex subunit 3"/>
    <property type="match status" value="1"/>
</dbReference>
<dbReference type="PROSITE" id="PS50082">
    <property type="entry name" value="WD_REPEATS_2"/>
    <property type="match status" value="3"/>
</dbReference>
<protein>
    <recommendedName>
        <fullName evidence="7">THO complex subunit 3</fullName>
    </recommendedName>
</protein>
<dbReference type="SMART" id="SM00320">
    <property type="entry name" value="WD40"/>
    <property type="match status" value="6"/>
</dbReference>
<organism evidence="5 6">
    <name type="scientific">Mortierella polycephala</name>
    <dbReference type="NCBI Taxonomy" id="41804"/>
    <lineage>
        <taxon>Eukaryota</taxon>
        <taxon>Fungi</taxon>
        <taxon>Fungi incertae sedis</taxon>
        <taxon>Mucoromycota</taxon>
        <taxon>Mortierellomycotina</taxon>
        <taxon>Mortierellomycetes</taxon>
        <taxon>Mortierellales</taxon>
        <taxon>Mortierellaceae</taxon>
        <taxon>Mortierella</taxon>
    </lineage>
</organism>
<comment type="similarity">
    <text evidence="3">Belongs to the THOC3 family.</text>
</comment>
<feature type="repeat" description="WD" evidence="4">
    <location>
        <begin position="39"/>
        <end position="80"/>
    </location>
</feature>
<keyword evidence="2" id="KW-0677">Repeat</keyword>
<evidence type="ECO:0000256" key="4">
    <source>
        <dbReference type="PROSITE-ProRule" id="PRU00221"/>
    </source>
</evidence>
<dbReference type="Gene3D" id="2.130.10.10">
    <property type="entry name" value="YVTN repeat-like/Quinoprotein amine dehydrogenase"/>
    <property type="match status" value="2"/>
</dbReference>
<dbReference type="PANTHER" id="PTHR22839">
    <property type="entry name" value="THO COMPLEX SUBUNIT 3 THO3"/>
    <property type="match status" value="1"/>
</dbReference>
<accession>A0A9P6QE68</accession>
<dbReference type="PRINTS" id="PR00320">
    <property type="entry name" value="GPROTEINBRPT"/>
</dbReference>
<evidence type="ECO:0000313" key="6">
    <source>
        <dbReference type="Proteomes" id="UP000726737"/>
    </source>
</evidence>
<dbReference type="GO" id="GO:0006406">
    <property type="term" value="P:mRNA export from nucleus"/>
    <property type="evidence" value="ECO:0007669"/>
    <property type="project" value="InterPro"/>
</dbReference>
<keyword evidence="6" id="KW-1185">Reference proteome</keyword>
<dbReference type="OrthoDB" id="340259at2759"/>
<dbReference type="CDD" id="cd00200">
    <property type="entry name" value="WD40"/>
    <property type="match status" value="1"/>
</dbReference>
<evidence type="ECO:0000256" key="1">
    <source>
        <dbReference type="ARBA" id="ARBA00022574"/>
    </source>
</evidence>
<dbReference type="InterPro" id="IPR040132">
    <property type="entry name" value="Tex1/THOC3"/>
</dbReference>
<dbReference type="InterPro" id="IPR020472">
    <property type="entry name" value="WD40_PAC1"/>
</dbReference>
<dbReference type="PROSITE" id="PS00678">
    <property type="entry name" value="WD_REPEATS_1"/>
    <property type="match status" value="1"/>
</dbReference>
<dbReference type="PROSITE" id="PS50294">
    <property type="entry name" value="WD_REPEATS_REGION"/>
    <property type="match status" value="3"/>
</dbReference>
<sequence length="339" mass="37571">MQYQRTPQLEKVERTMGAALGGLGPHTIAGFPSLKSREYRAHKATVHTVGWNSDGRRLASGSVDKTARVWNPERTSDPRSSLELRGHTDSVDQLQWDPTHPDHLATASSDRTVRIWDARSGKGIHKVDTSGQNINLSWSPNGHTIAVGNKDDAVSFIDMRTFKIERTVQFKFEVNEMSWDPSGDLFFMATGHGTVKILEYPSMKEIHALEGHTANCYCLEFDPRGRYLATGSADALVNLYDLDEYFCVRTFGKLDWPIRAISFSFDGEFLASGSEDLAIDISLVETGESVHRIDCSAAMNTAAWHPSKYLLAYACDEKESRPGGGSIMASNLRVFGFSG</sequence>
<evidence type="ECO:0000256" key="2">
    <source>
        <dbReference type="ARBA" id="ARBA00022737"/>
    </source>
</evidence>
<dbReference type="InterPro" id="IPR015943">
    <property type="entry name" value="WD40/YVTN_repeat-like_dom_sf"/>
</dbReference>
<comment type="caution">
    <text evidence="5">The sequence shown here is derived from an EMBL/GenBank/DDBJ whole genome shotgun (WGS) entry which is preliminary data.</text>
</comment>
<dbReference type="InterPro" id="IPR019775">
    <property type="entry name" value="WD40_repeat_CS"/>
</dbReference>
<dbReference type="AlphaFoldDB" id="A0A9P6QE68"/>
<dbReference type="EMBL" id="JAAAJA010000071">
    <property type="protein sequence ID" value="KAG0263591.1"/>
    <property type="molecule type" value="Genomic_DNA"/>
</dbReference>
<evidence type="ECO:0008006" key="7">
    <source>
        <dbReference type="Google" id="ProtNLM"/>
    </source>
</evidence>
<dbReference type="Proteomes" id="UP000726737">
    <property type="component" value="Unassembled WGS sequence"/>
</dbReference>
<evidence type="ECO:0000313" key="5">
    <source>
        <dbReference type="EMBL" id="KAG0263591.1"/>
    </source>
</evidence>
<feature type="repeat" description="WD" evidence="4">
    <location>
        <begin position="84"/>
        <end position="126"/>
    </location>
</feature>
<dbReference type="GO" id="GO:0000445">
    <property type="term" value="C:THO complex part of transcription export complex"/>
    <property type="evidence" value="ECO:0007669"/>
    <property type="project" value="TreeGrafter"/>
</dbReference>
<dbReference type="SUPFAM" id="SSF50978">
    <property type="entry name" value="WD40 repeat-like"/>
    <property type="match status" value="1"/>
</dbReference>
<feature type="repeat" description="WD" evidence="4">
    <location>
        <begin position="209"/>
        <end position="250"/>
    </location>
</feature>
<evidence type="ECO:0000256" key="3">
    <source>
        <dbReference type="ARBA" id="ARBA00046343"/>
    </source>
</evidence>
<dbReference type="Pfam" id="PF25174">
    <property type="entry name" value="Beta-prop_THOC3"/>
    <property type="match status" value="1"/>
</dbReference>
<proteinExistence type="inferred from homology"/>
<dbReference type="InterPro" id="IPR036322">
    <property type="entry name" value="WD40_repeat_dom_sf"/>
</dbReference>
<gene>
    <name evidence="5" type="ORF">BG011_008535</name>
</gene>
<reference evidence="5" key="1">
    <citation type="journal article" date="2020" name="Fungal Divers.">
        <title>Resolving the Mortierellaceae phylogeny through synthesis of multi-gene phylogenetics and phylogenomics.</title>
        <authorList>
            <person name="Vandepol N."/>
            <person name="Liber J."/>
            <person name="Desiro A."/>
            <person name="Na H."/>
            <person name="Kennedy M."/>
            <person name="Barry K."/>
            <person name="Grigoriev I.V."/>
            <person name="Miller A.N."/>
            <person name="O'Donnell K."/>
            <person name="Stajich J.E."/>
            <person name="Bonito G."/>
        </authorList>
    </citation>
    <scope>NUCLEOTIDE SEQUENCE</scope>
    <source>
        <strain evidence="5">KOD948</strain>
    </source>
</reference>
<keyword evidence="1 4" id="KW-0853">WD repeat</keyword>